<dbReference type="EMBL" id="AZBU02000005">
    <property type="protein sequence ID" value="TKR77883.1"/>
    <property type="molecule type" value="Genomic_DNA"/>
</dbReference>
<reference evidence="1 2" key="2">
    <citation type="journal article" date="2019" name="G3 (Bethesda)">
        <title>Hybrid Assembly of the Genome of the Entomopathogenic Nematode Steinernema carpocapsae Identifies the X-Chromosome.</title>
        <authorList>
            <person name="Serra L."/>
            <person name="Macchietto M."/>
            <person name="Macias-Munoz A."/>
            <person name="McGill C.J."/>
            <person name="Rodriguez I.M."/>
            <person name="Rodriguez B."/>
            <person name="Murad R."/>
            <person name="Mortazavi A."/>
        </authorList>
    </citation>
    <scope>NUCLEOTIDE SEQUENCE [LARGE SCALE GENOMIC DNA]</scope>
    <source>
        <strain evidence="1 2">ALL</strain>
    </source>
</reference>
<gene>
    <name evidence="1" type="ORF">L596_018781</name>
</gene>
<dbReference type="Proteomes" id="UP000298663">
    <property type="component" value="Unassembled WGS sequence"/>
</dbReference>
<evidence type="ECO:0000313" key="2">
    <source>
        <dbReference type="Proteomes" id="UP000298663"/>
    </source>
</evidence>
<keyword evidence="2" id="KW-1185">Reference proteome</keyword>
<proteinExistence type="predicted"/>
<sequence length="78" mass="8777">MALEKRVQVTIARFRSKEDPPTSVKSRLGTLFAVYWVADGRLDLRDRLRGSEPIFLRDADSSSPRLPISQIALLAPKP</sequence>
<organism evidence="1 2">
    <name type="scientific">Steinernema carpocapsae</name>
    <name type="common">Entomopathogenic nematode</name>
    <dbReference type="NCBI Taxonomy" id="34508"/>
    <lineage>
        <taxon>Eukaryota</taxon>
        <taxon>Metazoa</taxon>
        <taxon>Ecdysozoa</taxon>
        <taxon>Nematoda</taxon>
        <taxon>Chromadorea</taxon>
        <taxon>Rhabditida</taxon>
        <taxon>Tylenchina</taxon>
        <taxon>Panagrolaimomorpha</taxon>
        <taxon>Strongyloidoidea</taxon>
        <taxon>Steinernematidae</taxon>
        <taxon>Steinernema</taxon>
    </lineage>
</organism>
<accession>A0A4U5N6G8</accession>
<evidence type="ECO:0000313" key="1">
    <source>
        <dbReference type="EMBL" id="TKR77883.1"/>
    </source>
</evidence>
<dbReference type="AlphaFoldDB" id="A0A4U5N6G8"/>
<protein>
    <submittedName>
        <fullName evidence="1">Uncharacterized protein</fullName>
    </submittedName>
</protein>
<comment type="caution">
    <text evidence="1">The sequence shown here is derived from an EMBL/GenBank/DDBJ whole genome shotgun (WGS) entry which is preliminary data.</text>
</comment>
<name>A0A4U5N6G8_STECR</name>
<reference evidence="1 2" key="1">
    <citation type="journal article" date="2015" name="Genome Biol.">
        <title>Comparative genomics of Steinernema reveals deeply conserved gene regulatory networks.</title>
        <authorList>
            <person name="Dillman A.R."/>
            <person name="Macchietto M."/>
            <person name="Porter C.F."/>
            <person name="Rogers A."/>
            <person name="Williams B."/>
            <person name="Antoshechkin I."/>
            <person name="Lee M.M."/>
            <person name="Goodwin Z."/>
            <person name="Lu X."/>
            <person name="Lewis E.E."/>
            <person name="Goodrich-Blair H."/>
            <person name="Stock S.P."/>
            <person name="Adams B.J."/>
            <person name="Sternberg P.W."/>
            <person name="Mortazavi A."/>
        </authorList>
    </citation>
    <scope>NUCLEOTIDE SEQUENCE [LARGE SCALE GENOMIC DNA]</scope>
    <source>
        <strain evidence="1 2">ALL</strain>
    </source>
</reference>